<dbReference type="GO" id="GO:0005886">
    <property type="term" value="C:plasma membrane"/>
    <property type="evidence" value="ECO:0007669"/>
    <property type="project" value="UniProtKB-SubCell"/>
</dbReference>
<feature type="transmembrane region" description="Helical" evidence="7">
    <location>
        <begin position="82"/>
        <end position="102"/>
    </location>
</feature>
<dbReference type="InterPro" id="IPR036259">
    <property type="entry name" value="MFS_trans_sf"/>
</dbReference>
<dbReference type="RefSeq" id="WP_115683841.1">
    <property type="nucleotide sequence ID" value="NZ_LT976979.1"/>
</dbReference>
<protein>
    <submittedName>
        <fullName evidence="9">Major facilitator transporter</fullName>
    </submittedName>
</protein>
<evidence type="ECO:0000313" key="8">
    <source>
        <dbReference type="EMBL" id="SOZ74414.1"/>
    </source>
</evidence>
<keyword evidence="3" id="KW-1003">Cell membrane</keyword>
<dbReference type="AlphaFoldDB" id="A0A375HF42"/>
<feature type="transmembrane region" description="Helical" evidence="7">
    <location>
        <begin position="49"/>
        <end position="70"/>
    </location>
</feature>
<evidence type="ECO:0000256" key="5">
    <source>
        <dbReference type="ARBA" id="ARBA00022989"/>
    </source>
</evidence>
<dbReference type="EMBL" id="LT984809">
    <property type="protein sequence ID" value="SPD48880.1"/>
    <property type="molecule type" value="Genomic_DNA"/>
</dbReference>
<geneLocation type="plasmid" evidence="8">
    <name>CBM2613_p</name>
</geneLocation>
<dbReference type="SUPFAM" id="SSF103473">
    <property type="entry name" value="MFS general substrate transporter"/>
    <property type="match status" value="1"/>
</dbReference>
<reference evidence="9 10" key="2">
    <citation type="submission" date="2018-01" db="EMBL/GenBank/DDBJ databases">
        <authorList>
            <person name="Gaut B.S."/>
            <person name="Morton B.R."/>
            <person name="Clegg M.T."/>
            <person name="Duvall M.R."/>
        </authorList>
    </citation>
    <scope>NUCLEOTIDE SEQUENCE</scope>
    <source>
        <strain evidence="9">Cupriavidus taiwanensis STM 8555</strain>
        <plasmid evidence="9">I</plasmid>
        <plasmid evidence="10">Plasmid cbm2613_p</plasmid>
    </source>
</reference>
<organism evidence="9">
    <name type="scientific">Cupriavidus taiwanensis</name>
    <dbReference type="NCBI Taxonomy" id="164546"/>
    <lineage>
        <taxon>Bacteria</taxon>
        <taxon>Pseudomonadati</taxon>
        <taxon>Pseudomonadota</taxon>
        <taxon>Betaproteobacteria</taxon>
        <taxon>Burkholderiales</taxon>
        <taxon>Burkholderiaceae</taxon>
        <taxon>Cupriavidus</taxon>
    </lineage>
</organism>
<evidence type="ECO:0000256" key="6">
    <source>
        <dbReference type="ARBA" id="ARBA00023136"/>
    </source>
</evidence>
<dbReference type="InterPro" id="IPR010290">
    <property type="entry name" value="TM_effector"/>
</dbReference>
<keyword evidence="4 7" id="KW-0812">Transmembrane</keyword>
<feature type="transmembrane region" description="Helical" evidence="7">
    <location>
        <begin position="318"/>
        <end position="336"/>
    </location>
</feature>
<feature type="transmembrane region" description="Helical" evidence="7">
    <location>
        <begin position="348"/>
        <end position="370"/>
    </location>
</feature>
<keyword evidence="2" id="KW-0813">Transport</keyword>
<feature type="transmembrane region" description="Helical" evidence="7">
    <location>
        <begin position="227"/>
        <end position="249"/>
    </location>
</feature>
<accession>A0A375HF42</accession>
<reference evidence="8" key="1">
    <citation type="submission" date="2018-01" db="EMBL/GenBank/DDBJ databases">
        <authorList>
            <person name="Clerissi C."/>
        </authorList>
    </citation>
    <scope>NUCLEOTIDE SEQUENCE</scope>
    <source>
        <strain evidence="8">Cupriavidus taiwanensis STM 8556</strain>
        <plasmid evidence="8">CBM2613_p</plasmid>
    </source>
</reference>
<dbReference type="Pfam" id="PF05977">
    <property type="entry name" value="MFS_3"/>
    <property type="match status" value="1"/>
</dbReference>
<keyword evidence="5 7" id="KW-1133">Transmembrane helix</keyword>
<geneLocation type="plasmid" evidence="10">
    <name>cbm2613_p</name>
</geneLocation>
<dbReference type="CDD" id="cd06173">
    <property type="entry name" value="MFS_MefA_like"/>
    <property type="match status" value="1"/>
</dbReference>
<feature type="transmembrane region" description="Helical" evidence="7">
    <location>
        <begin position="293"/>
        <end position="312"/>
    </location>
</feature>
<sequence>MTSFLTRAFPVFAEPLVGRFLGGQLASNLGHWTLNITLTLLLWDQTHSASIIGVLNFLLQGPMLFVPMLVGPRLQLSTIRATTLWILSCSLGISLVFLLGAIAGTLSVLSIFLLAGLLGFVLALEWPARQLLLTSSLRDRSLLVDAVAMNSLVFNVGRMAGPAVAAVLFARYGAIAGFTCSVAGLLIMLAAIQSLPKSRSVEATPREHTSIRDVFQFAEHDEFARRYVPMLACFGLFVSSYQTIIPALAASEFGSASRYTGVFSACAGAGALFSALALASLRNSRTDRNALSWTPWLSAAALFAVAASRNAMLSGAGFFLIGMALSYSVTVINSTLQRRCPIHLRGGVVGLYCLALLGGMPLGHLLMGFIANWLGAKQTLCAMCAAMLLSLWIIRASMRQVG</sequence>
<dbReference type="PANTHER" id="PTHR23513">
    <property type="entry name" value="INTEGRAL MEMBRANE EFFLUX PROTEIN-RELATED"/>
    <property type="match status" value="1"/>
</dbReference>
<evidence type="ECO:0000256" key="7">
    <source>
        <dbReference type="SAM" id="Phobius"/>
    </source>
</evidence>
<dbReference type="Gene3D" id="1.20.1250.20">
    <property type="entry name" value="MFS general substrate transporter like domains"/>
    <property type="match status" value="1"/>
</dbReference>
<geneLocation type="plasmid" evidence="9">
    <name>I</name>
</geneLocation>
<dbReference type="Proteomes" id="UP000256952">
    <property type="component" value="Plasmid CBM2613_p"/>
</dbReference>
<feature type="transmembrane region" description="Helical" evidence="7">
    <location>
        <begin position="108"/>
        <end position="128"/>
    </location>
</feature>
<feature type="transmembrane region" description="Helical" evidence="7">
    <location>
        <begin position="169"/>
        <end position="192"/>
    </location>
</feature>
<evidence type="ECO:0000313" key="9">
    <source>
        <dbReference type="EMBL" id="SPD48880.1"/>
    </source>
</evidence>
<proteinExistence type="predicted"/>
<feature type="transmembrane region" description="Helical" evidence="7">
    <location>
        <begin position="261"/>
        <end position="281"/>
    </location>
</feature>
<evidence type="ECO:0000256" key="1">
    <source>
        <dbReference type="ARBA" id="ARBA00004651"/>
    </source>
</evidence>
<name>A0A375HF42_9BURK</name>
<gene>
    <name evidence="9" type="ORF">CBM2612_P0225</name>
    <name evidence="8" type="ORF">CBM2613_P10059</name>
</gene>
<comment type="subcellular location">
    <subcellularLocation>
        <location evidence="1">Cell membrane</location>
        <topology evidence="1">Multi-pass membrane protein</topology>
    </subcellularLocation>
</comment>
<evidence type="ECO:0000256" key="3">
    <source>
        <dbReference type="ARBA" id="ARBA00022475"/>
    </source>
</evidence>
<dbReference type="PANTHER" id="PTHR23513:SF11">
    <property type="entry name" value="STAPHYLOFERRIN A TRANSPORTER"/>
    <property type="match status" value="1"/>
</dbReference>
<dbReference type="EMBL" id="LT976981">
    <property type="protein sequence ID" value="SOZ74414.1"/>
    <property type="molecule type" value="Genomic_DNA"/>
</dbReference>
<evidence type="ECO:0000256" key="4">
    <source>
        <dbReference type="ARBA" id="ARBA00022692"/>
    </source>
</evidence>
<evidence type="ECO:0000256" key="2">
    <source>
        <dbReference type="ARBA" id="ARBA00022448"/>
    </source>
</evidence>
<feature type="transmembrane region" description="Helical" evidence="7">
    <location>
        <begin position="376"/>
        <end position="394"/>
    </location>
</feature>
<keyword evidence="9" id="KW-0614">Plasmid</keyword>
<keyword evidence="6 7" id="KW-0472">Membrane</keyword>
<evidence type="ECO:0000313" key="10">
    <source>
        <dbReference type="Proteomes" id="UP000256952"/>
    </source>
</evidence>